<proteinExistence type="predicted"/>
<dbReference type="InterPro" id="IPR024535">
    <property type="entry name" value="RHGA/B-epi-like_pectate_lyase"/>
</dbReference>
<evidence type="ECO:0000313" key="3">
    <source>
        <dbReference type="Proteomes" id="UP000324611"/>
    </source>
</evidence>
<gene>
    <name evidence="2" type="ORF">F0L74_31725</name>
</gene>
<feature type="domain" description="Rhamnogalacturonase A/B/Epimerase-like pectate lyase" evidence="1">
    <location>
        <begin position="254"/>
        <end position="469"/>
    </location>
</feature>
<dbReference type="Pfam" id="PF12708">
    <property type="entry name" value="Pect-lyase_RHGA_epim"/>
    <property type="match status" value="1"/>
</dbReference>
<keyword evidence="3" id="KW-1185">Reference proteome</keyword>
<name>A0A5B2VRN1_9BACT</name>
<dbReference type="SUPFAM" id="SSF51126">
    <property type="entry name" value="Pectin lyase-like"/>
    <property type="match status" value="2"/>
</dbReference>
<dbReference type="InterPro" id="IPR011050">
    <property type="entry name" value="Pectin_lyase_fold/virulence"/>
</dbReference>
<dbReference type="EMBL" id="VUOC01000004">
    <property type="protein sequence ID" value="KAA2241006.1"/>
    <property type="molecule type" value="Genomic_DNA"/>
</dbReference>
<reference evidence="2 3" key="1">
    <citation type="submission" date="2019-09" db="EMBL/GenBank/DDBJ databases">
        <title>Chitinophaga ginsengihumi sp. nov., isolated from soil of ginseng rhizosphere.</title>
        <authorList>
            <person name="Lee J."/>
        </authorList>
    </citation>
    <scope>NUCLEOTIDE SEQUENCE [LARGE SCALE GENOMIC DNA]</scope>
    <source>
        <strain evidence="2 3">BN140078</strain>
    </source>
</reference>
<dbReference type="Gene3D" id="2.160.20.10">
    <property type="entry name" value="Single-stranded right-handed beta-helix, Pectin lyase-like"/>
    <property type="match status" value="1"/>
</dbReference>
<evidence type="ECO:0000313" key="2">
    <source>
        <dbReference type="EMBL" id="KAA2241006.1"/>
    </source>
</evidence>
<accession>A0A5B2VRN1</accession>
<dbReference type="Proteomes" id="UP000324611">
    <property type="component" value="Unassembled WGS sequence"/>
</dbReference>
<protein>
    <recommendedName>
        <fullName evidence="1">Rhamnogalacturonase A/B/Epimerase-like pectate lyase domain-containing protein</fullName>
    </recommendedName>
</protein>
<dbReference type="InterPro" id="IPR012334">
    <property type="entry name" value="Pectin_lyas_fold"/>
</dbReference>
<evidence type="ECO:0000259" key="1">
    <source>
        <dbReference type="Pfam" id="PF12708"/>
    </source>
</evidence>
<reference evidence="2 3" key="2">
    <citation type="submission" date="2019-09" db="EMBL/GenBank/DDBJ databases">
        <authorList>
            <person name="Jin C."/>
        </authorList>
    </citation>
    <scope>NUCLEOTIDE SEQUENCE [LARGE SCALE GENOMIC DNA]</scope>
    <source>
        <strain evidence="2 3">BN140078</strain>
    </source>
</reference>
<sequence length="777" mass="84392">MLAFVLFLYTAQAQQPTNHSLPRTQQGTPQLFQVTTANTRPGDAVLVRGEYLDKITQVQVSRLPDEKVDNLPPGYVPLPQADALPDKDGTDKRVKALTGASAATVDRLQQNAQSLKFMVPASWQEGVYSVRLTDGSNQTSEFYVNVPQVNWVISEEGQQAVSGGYLRIQGKNLLRKGVSGQAVLISTDKKRVVRARVDHAFDDYSVSVNIPAGIPAGNYQLYYHNGLGGKTAWSQPLAVAIAAPSQPAWDKKTFNVKDYGAKGDGVTDETAAFRAALAAAQPNGGTVFVPGGRYMLTGDLVLAPNTQLKGASQAQTQLFWNPEHWDNGKLPASLISGTHHFAITNLNIWASRAWGIIMQTGPAPEQGYVTLENLIVRQTAQMGRAMYQVKAKRDSAEAEFNSKWNKTGIILRGPNIKVRNCDFNSSGMYGFSGVSGFIQHCRFQRNSTGTNQSYMVIHPKGLIFEDCYKQADGYGYASTIDESHDLYEARNTIPFDYTNDREVMTLDGGGGAYAGPVGSVNGVTLTLPAGASTYQWTANKWTGGGVFIIQGKGAGQYRRIVSHTLDNIQLDQPFAVDPDASSVISITTIRKHLYFVNNEVTDGGAYQLYGSAQNCVIAGLKMRRSNGIISRGSLLYHGKQPNWYIDIVDCELREGNYSHWFGINDQHSGYQCINLIGTGGPGLNIGALVRHNQLYDYSYIRTSPGAEPNSVTDAIIEDNSITTAPKGIMLGGGGSSTSSVLVHDNHYTDVAKPMDTNPGLKAASYLRMEDGKTPAGK</sequence>
<organism evidence="2 3">
    <name type="scientific">Chitinophaga agrisoli</name>
    <dbReference type="NCBI Taxonomy" id="2607653"/>
    <lineage>
        <taxon>Bacteria</taxon>
        <taxon>Pseudomonadati</taxon>
        <taxon>Bacteroidota</taxon>
        <taxon>Chitinophagia</taxon>
        <taxon>Chitinophagales</taxon>
        <taxon>Chitinophagaceae</taxon>
        <taxon>Chitinophaga</taxon>
    </lineage>
</organism>
<comment type="caution">
    <text evidence="2">The sequence shown here is derived from an EMBL/GenBank/DDBJ whole genome shotgun (WGS) entry which is preliminary data.</text>
</comment>
<dbReference type="AlphaFoldDB" id="A0A5B2VRN1"/>